<evidence type="ECO:0000259" key="2">
    <source>
        <dbReference type="Pfam" id="PF18902"/>
    </source>
</evidence>
<organism evidence="3">
    <name type="scientific">Bradyrhizobium sp. LLZ17</name>
    <dbReference type="NCBI Taxonomy" id="3239388"/>
    <lineage>
        <taxon>Bacteria</taxon>
        <taxon>Pseudomonadati</taxon>
        <taxon>Pseudomonadota</taxon>
        <taxon>Alphaproteobacteria</taxon>
        <taxon>Hyphomicrobiales</taxon>
        <taxon>Nitrobacteraceae</taxon>
        <taxon>Bradyrhizobium</taxon>
    </lineage>
</organism>
<reference evidence="3" key="1">
    <citation type="submission" date="2024-08" db="EMBL/GenBank/DDBJ databases">
        <authorList>
            <person name="Chaddad Z."/>
            <person name="Lamrabet M."/>
            <person name="Bouhnik O."/>
            <person name="Alami S."/>
            <person name="Wipf D."/>
            <person name="Courty P.E."/>
            <person name="Missbah El Idrissi M."/>
        </authorList>
    </citation>
    <scope>NUCLEOTIDE SEQUENCE</scope>
    <source>
        <strain evidence="3">LLZ17</strain>
    </source>
</reference>
<protein>
    <submittedName>
        <fullName evidence="3">DUF5658 family protein</fullName>
    </submittedName>
</protein>
<keyword evidence="1" id="KW-0472">Membrane</keyword>
<dbReference type="RefSeq" id="WP_369722049.1">
    <property type="nucleotide sequence ID" value="NZ_CP165734.1"/>
</dbReference>
<dbReference type="PROSITE" id="PS51257">
    <property type="entry name" value="PROKAR_LIPOPROTEIN"/>
    <property type="match status" value="1"/>
</dbReference>
<keyword evidence="1" id="KW-1133">Transmembrane helix</keyword>
<dbReference type="AlphaFoldDB" id="A0AB39XJF8"/>
<gene>
    <name evidence="3" type="ORF">AB8Z38_34815</name>
</gene>
<evidence type="ECO:0000256" key="1">
    <source>
        <dbReference type="SAM" id="Phobius"/>
    </source>
</evidence>
<proteinExistence type="predicted"/>
<dbReference type="InterPro" id="IPR043717">
    <property type="entry name" value="DUF5658"/>
</dbReference>
<feature type="transmembrane region" description="Helical" evidence="1">
    <location>
        <begin position="47"/>
        <end position="65"/>
    </location>
</feature>
<keyword evidence="1" id="KW-0812">Transmembrane</keyword>
<feature type="domain" description="DUF5658" evidence="2">
    <location>
        <begin position="10"/>
        <end position="77"/>
    </location>
</feature>
<accession>A0AB39XJF8</accession>
<feature type="transmembrane region" description="Helical" evidence="1">
    <location>
        <begin position="72"/>
        <end position="93"/>
    </location>
</feature>
<evidence type="ECO:0000313" key="3">
    <source>
        <dbReference type="EMBL" id="XDV57629.1"/>
    </source>
</evidence>
<name>A0AB39XJF8_9BRAD</name>
<sequence length="96" mass="10803">MSWIKAFLLIFCLLLGCADLVTTNVILDLGMGELNPFMRLAQTWFGVWWLIPKLGLTFLVTWLLWRSKNVYNVALVVAFCSTPVLNNLILIVAGTS</sequence>
<dbReference type="EMBL" id="CP165734">
    <property type="protein sequence ID" value="XDV57629.1"/>
    <property type="molecule type" value="Genomic_DNA"/>
</dbReference>
<dbReference type="Pfam" id="PF18902">
    <property type="entry name" value="DUF5658"/>
    <property type="match status" value="1"/>
</dbReference>